<keyword evidence="10" id="KW-0812">Transmembrane</keyword>
<comment type="similarity">
    <text evidence="1 8">Belongs to the peptidase A1 family.</text>
</comment>
<dbReference type="InterPro" id="IPR001461">
    <property type="entry name" value="Aspartic_peptidase_A1"/>
</dbReference>
<evidence type="ECO:0000256" key="6">
    <source>
        <dbReference type="PIRSR" id="PIRSR601461-1"/>
    </source>
</evidence>
<dbReference type="EMBL" id="KN847563">
    <property type="protein sequence ID" value="KIW00458.1"/>
    <property type="molecule type" value="Genomic_DNA"/>
</dbReference>
<protein>
    <recommendedName>
        <fullName evidence="12">Peptidase A1 domain-containing protein</fullName>
    </recommendedName>
</protein>
<dbReference type="GO" id="GO:0006508">
    <property type="term" value="P:proteolysis"/>
    <property type="evidence" value="ECO:0007669"/>
    <property type="project" value="UniProtKB-KW"/>
</dbReference>
<evidence type="ECO:0000259" key="12">
    <source>
        <dbReference type="PROSITE" id="PS51767"/>
    </source>
</evidence>
<dbReference type="PANTHER" id="PTHR47966">
    <property type="entry name" value="BETA-SITE APP-CLEAVING ENZYME, ISOFORM A-RELATED"/>
    <property type="match status" value="1"/>
</dbReference>
<evidence type="ECO:0000256" key="2">
    <source>
        <dbReference type="ARBA" id="ARBA00022670"/>
    </source>
</evidence>
<dbReference type="InParanoid" id="A0A0D2A1C4"/>
<dbReference type="PROSITE" id="PS51767">
    <property type="entry name" value="PEPTIDASE_A1"/>
    <property type="match status" value="1"/>
</dbReference>
<dbReference type="InterPro" id="IPR021109">
    <property type="entry name" value="Peptidase_aspartic_dom_sf"/>
</dbReference>
<dbReference type="Proteomes" id="UP000053259">
    <property type="component" value="Unassembled WGS sequence"/>
</dbReference>
<evidence type="ECO:0000256" key="9">
    <source>
        <dbReference type="SAM" id="MobiDB-lite"/>
    </source>
</evidence>
<keyword evidence="5 8" id="KW-0378">Hydrolase</keyword>
<dbReference type="PROSITE" id="PS00141">
    <property type="entry name" value="ASP_PROTEASE"/>
    <property type="match status" value="1"/>
</dbReference>
<accession>A0A0D2A1C4</accession>
<feature type="disulfide bond" evidence="7">
    <location>
        <begin position="328"/>
        <end position="377"/>
    </location>
</feature>
<dbReference type="Gene3D" id="2.40.70.10">
    <property type="entry name" value="Acid Proteases"/>
    <property type="match status" value="2"/>
</dbReference>
<feature type="domain" description="Peptidase A1" evidence="12">
    <location>
        <begin position="68"/>
        <end position="413"/>
    </location>
</feature>
<evidence type="ECO:0000256" key="10">
    <source>
        <dbReference type="SAM" id="Phobius"/>
    </source>
</evidence>
<evidence type="ECO:0000256" key="7">
    <source>
        <dbReference type="PIRSR" id="PIRSR601461-2"/>
    </source>
</evidence>
<dbReference type="CDD" id="cd05474">
    <property type="entry name" value="SAP_like"/>
    <property type="match status" value="1"/>
</dbReference>
<keyword evidence="2 8" id="KW-0645">Protease</keyword>
<dbReference type="AlphaFoldDB" id="A0A0D2A1C4"/>
<dbReference type="HOGENOM" id="CLU_013253_9_3_1"/>
<keyword evidence="14" id="KW-1185">Reference proteome</keyword>
<feature type="active site" evidence="6">
    <location>
        <position position="86"/>
    </location>
</feature>
<organism evidence="13 14">
    <name type="scientific">Verruconis gallopava</name>
    <dbReference type="NCBI Taxonomy" id="253628"/>
    <lineage>
        <taxon>Eukaryota</taxon>
        <taxon>Fungi</taxon>
        <taxon>Dikarya</taxon>
        <taxon>Ascomycota</taxon>
        <taxon>Pezizomycotina</taxon>
        <taxon>Dothideomycetes</taxon>
        <taxon>Pleosporomycetidae</taxon>
        <taxon>Venturiales</taxon>
        <taxon>Sympoventuriaceae</taxon>
        <taxon>Verruconis</taxon>
    </lineage>
</organism>
<evidence type="ECO:0000256" key="5">
    <source>
        <dbReference type="ARBA" id="ARBA00022801"/>
    </source>
</evidence>
<dbReference type="PANTHER" id="PTHR47966:SF65">
    <property type="entry name" value="ASPARTIC-TYPE ENDOPEPTIDASE"/>
    <property type="match status" value="1"/>
</dbReference>
<dbReference type="RefSeq" id="XP_016210327.1">
    <property type="nucleotide sequence ID" value="XM_016361823.1"/>
</dbReference>
<dbReference type="InterPro" id="IPR033876">
    <property type="entry name" value="SAP-like"/>
</dbReference>
<feature type="chain" id="PRO_5002253275" description="Peptidase A1 domain-containing protein" evidence="11">
    <location>
        <begin position="25"/>
        <end position="535"/>
    </location>
</feature>
<evidence type="ECO:0000256" key="8">
    <source>
        <dbReference type="RuleBase" id="RU000454"/>
    </source>
</evidence>
<feature type="signal peptide" evidence="11">
    <location>
        <begin position="1"/>
        <end position="24"/>
    </location>
</feature>
<dbReference type="STRING" id="253628.A0A0D2A1C4"/>
<gene>
    <name evidence="13" type="ORF">PV09_07983</name>
</gene>
<keyword evidence="4 8" id="KW-0064">Aspartyl protease</keyword>
<name>A0A0D2A1C4_9PEZI</name>
<dbReference type="PRINTS" id="PR00792">
    <property type="entry name" value="PEPSIN"/>
</dbReference>
<dbReference type="GeneID" id="27315956"/>
<dbReference type="InterPro" id="IPR033121">
    <property type="entry name" value="PEPTIDASE_A1"/>
</dbReference>
<evidence type="ECO:0000256" key="4">
    <source>
        <dbReference type="ARBA" id="ARBA00022750"/>
    </source>
</evidence>
<feature type="compositionally biased region" description="Low complexity" evidence="9">
    <location>
        <begin position="481"/>
        <end position="504"/>
    </location>
</feature>
<evidence type="ECO:0000256" key="3">
    <source>
        <dbReference type="ARBA" id="ARBA00022729"/>
    </source>
</evidence>
<dbReference type="SUPFAM" id="SSF50630">
    <property type="entry name" value="Acid proteases"/>
    <property type="match status" value="1"/>
</dbReference>
<evidence type="ECO:0000313" key="14">
    <source>
        <dbReference type="Proteomes" id="UP000053259"/>
    </source>
</evidence>
<feature type="transmembrane region" description="Helical" evidence="10">
    <location>
        <begin position="512"/>
        <end position="534"/>
    </location>
</feature>
<keyword evidence="10" id="KW-1133">Transmembrane helix</keyword>
<feature type="region of interest" description="Disordered" evidence="9">
    <location>
        <begin position="481"/>
        <end position="505"/>
    </location>
</feature>
<keyword evidence="7" id="KW-1015">Disulfide bond</keyword>
<evidence type="ECO:0000313" key="13">
    <source>
        <dbReference type="EMBL" id="KIW00458.1"/>
    </source>
</evidence>
<reference evidence="13 14" key="1">
    <citation type="submission" date="2015-01" db="EMBL/GenBank/DDBJ databases">
        <title>The Genome Sequence of Ochroconis gallopava CBS43764.</title>
        <authorList>
            <consortium name="The Broad Institute Genomics Platform"/>
            <person name="Cuomo C."/>
            <person name="de Hoog S."/>
            <person name="Gorbushina A."/>
            <person name="Stielow B."/>
            <person name="Teixiera M."/>
            <person name="Abouelleil A."/>
            <person name="Chapman S.B."/>
            <person name="Priest M."/>
            <person name="Young S.K."/>
            <person name="Wortman J."/>
            <person name="Nusbaum C."/>
            <person name="Birren B."/>
        </authorList>
    </citation>
    <scope>NUCLEOTIDE SEQUENCE [LARGE SCALE GENOMIC DNA]</scope>
    <source>
        <strain evidence="13 14">CBS 43764</strain>
    </source>
</reference>
<evidence type="ECO:0000256" key="11">
    <source>
        <dbReference type="SAM" id="SignalP"/>
    </source>
</evidence>
<evidence type="ECO:0000256" key="1">
    <source>
        <dbReference type="ARBA" id="ARBA00007447"/>
    </source>
</evidence>
<dbReference type="VEuPathDB" id="FungiDB:PV09_07983"/>
<dbReference type="InterPro" id="IPR001969">
    <property type="entry name" value="Aspartic_peptidase_AS"/>
</dbReference>
<dbReference type="GO" id="GO:0004190">
    <property type="term" value="F:aspartic-type endopeptidase activity"/>
    <property type="evidence" value="ECO:0007669"/>
    <property type="project" value="UniProtKB-KW"/>
</dbReference>
<sequence>MAPPSCTWALSTLALAIYCGLSAAEPGVVSLKFSKREITNPEDYALKLRRRASTAQATIYNAEGNVLYLVNTTVGTPPQDLALQLDTGSSDIWIPSASSLICTSASNRCSNGAYNSSASSTFEDVLRNKFSISYVDGTQIGGDYINETFGIAGVTIKQMTMGLADQAQEPNADDTTPFQGIVGVGFDAGEAIVAQTDGQYGYPNVISQMKLQGIISTRAYSLWLNDLESPEGNILFGGIDNDKFEGDLTILPLQSDSQTGAIDSFTVTFAGLNITGAGGKTVYTAQTTTPVILDSGTTLTYLPDDIANAIAQGVGAVNNYDYGVVVPCDLASTAGQFLFQFGNTDNGPIIKAEISQFVLPFPSDIVSPKFRNGKTACRWGIQGSGQDPNLFGDTFLRSAYVVYNIDGNQVGIAQTTFNSTSQDIKQITAVSSLPGASSTASGSAQQTRTGPIYNTDGFGGVLGGASTAVATAGTGTFDLGTASSTGSSGSSTSSSSSTKGAASTVHPPSTPFVGAIAAGVSVLFALVGGSMLILL</sequence>
<dbReference type="Pfam" id="PF00026">
    <property type="entry name" value="Asp"/>
    <property type="match status" value="1"/>
</dbReference>
<keyword evidence="10" id="KW-0472">Membrane</keyword>
<feature type="active site" evidence="6">
    <location>
        <position position="294"/>
    </location>
</feature>
<proteinExistence type="inferred from homology"/>
<dbReference type="OrthoDB" id="771136at2759"/>
<keyword evidence="3 11" id="KW-0732">Signal</keyword>